<dbReference type="EMBL" id="OZ022409">
    <property type="protein sequence ID" value="CAK9440122.1"/>
    <property type="molecule type" value="Genomic_DNA"/>
</dbReference>
<keyword evidence="5 9" id="KW-0010">Activator</keyword>
<dbReference type="GeneID" id="92209418"/>
<evidence type="ECO:0000256" key="1">
    <source>
        <dbReference type="ARBA" id="ARBA00004123"/>
    </source>
</evidence>
<protein>
    <recommendedName>
        <fullName evidence="3 9">Mediator of RNA polymerase II transcription subunit 19</fullName>
    </recommendedName>
    <alternativeName>
        <fullName evidence="8 9">Mediator complex subunit 19</fullName>
    </alternativeName>
</protein>
<evidence type="ECO:0000256" key="4">
    <source>
        <dbReference type="ARBA" id="ARBA00023015"/>
    </source>
</evidence>
<dbReference type="RefSeq" id="XP_066831160.1">
    <property type="nucleotide sequence ID" value="XM_066974420.1"/>
</dbReference>
<evidence type="ECO:0000256" key="5">
    <source>
        <dbReference type="ARBA" id="ARBA00023159"/>
    </source>
</evidence>
<evidence type="ECO:0000256" key="8">
    <source>
        <dbReference type="ARBA" id="ARBA00032018"/>
    </source>
</evidence>
<evidence type="ECO:0000313" key="12">
    <source>
        <dbReference type="Proteomes" id="UP001497383"/>
    </source>
</evidence>
<sequence>MQAGDQAKQEFYLIDTASTPYKPSSPTPLQNLLHLYNLEETARQLARTNPDGSKNVKLRKSYKAHIQDLPGKHQIPPSKQIAVGLMDPMIAQYPDIIEEIDAQVLAKALHFDKTPLHGIPGFDPADLAITADSGAGDDDDERKGKRKKKLGGAGVGSGGDLKRQRV</sequence>
<evidence type="ECO:0000256" key="6">
    <source>
        <dbReference type="ARBA" id="ARBA00023163"/>
    </source>
</evidence>
<evidence type="ECO:0000256" key="7">
    <source>
        <dbReference type="ARBA" id="ARBA00023242"/>
    </source>
</evidence>
<gene>
    <name evidence="9" type="primary">MED19</name>
    <name evidence="11" type="ORF">LODBEIA_P42220</name>
</gene>
<organism evidence="11 12">
    <name type="scientific">Lodderomyces beijingensis</name>
    <dbReference type="NCBI Taxonomy" id="1775926"/>
    <lineage>
        <taxon>Eukaryota</taxon>
        <taxon>Fungi</taxon>
        <taxon>Dikarya</taxon>
        <taxon>Ascomycota</taxon>
        <taxon>Saccharomycotina</taxon>
        <taxon>Pichiomycetes</taxon>
        <taxon>Debaryomycetaceae</taxon>
        <taxon>Candida/Lodderomyces clade</taxon>
        <taxon>Lodderomyces</taxon>
    </lineage>
</organism>
<comment type="function">
    <text evidence="9">Component of the Mediator complex, a coactivator involved in the regulated transcription of nearly all RNA polymerase II-dependent genes. Mediator functions as a bridge to convey information from gene-specific regulatory proteins to the basal RNA polymerase II transcription machinery. Mediator is recruited to promoters by direct interactions with regulatory proteins and serves as a scaffold for the assembly of a functional preinitiation complex with RNA polymerase II and the general transcription factors.</text>
</comment>
<reference evidence="11 12" key="1">
    <citation type="submission" date="2024-03" db="EMBL/GenBank/DDBJ databases">
        <authorList>
            <person name="Brejova B."/>
        </authorList>
    </citation>
    <scope>NUCLEOTIDE SEQUENCE [LARGE SCALE GENOMIC DNA]</scope>
    <source>
        <strain evidence="11 12">CBS 14171</strain>
    </source>
</reference>
<accession>A0ABP0ZPB4</accession>
<evidence type="ECO:0000256" key="10">
    <source>
        <dbReference type="SAM" id="MobiDB-lite"/>
    </source>
</evidence>
<dbReference type="PANTHER" id="PTHR28270">
    <property type="entry name" value="MEDIATOR OF RNA POLYMERASE II TRANSCRIPTION SUBUNIT 19"/>
    <property type="match status" value="1"/>
</dbReference>
<comment type="subunit">
    <text evidence="9">Component of the Mediator complex.</text>
</comment>
<evidence type="ECO:0000256" key="9">
    <source>
        <dbReference type="RuleBase" id="RU364151"/>
    </source>
</evidence>
<dbReference type="Pfam" id="PF08633">
    <property type="entry name" value="Rox3"/>
    <property type="match status" value="1"/>
</dbReference>
<proteinExistence type="inferred from homology"/>
<comment type="subcellular location">
    <subcellularLocation>
        <location evidence="1 9">Nucleus</location>
    </subcellularLocation>
</comment>
<keyword evidence="6 9" id="KW-0804">Transcription</keyword>
<name>A0ABP0ZPB4_9ASCO</name>
<evidence type="ECO:0000256" key="2">
    <source>
        <dbReference type="ARBA" id="ARBA00009259"/>
    </source>
</evidence>
<keyword evidence="7 9" id="KW-0539">Nucleus</keyword>
<evidence type="ECO:0000256" key="3">
    <source>
        <dbReference type="ARBA" id="ARBA00019615"/>
    </source>
</evidence>
<evidence type="ECO:0000313" key="11">
    <source>
        <dbReference type="EMBL" id="CAK9440122.1"/>
    </source>
</evidence>
<keyword evidence="12" id="KW-1185">Reference proteome</keyword>
<feature type="region of interest" description="Disordered" evidence="10">
    <location>
        <begin position="129"/>
        <end position="166"/>
    </location>
</feature>
<dbReference type="Proteomes" id="UP001497383">
    <property type="component" value="Chromosome 5"/>
</dbReference>
<dbReference type="PANTHER" id="PTHR28270:SF1">
    <property type="entry name" value="MEDIATOR OF RNA POLYMERASE II TRANSCRIPTION SUBUNIT 19"/>
    <property type="match status" value="1"/>
</dbReference>
<keyword evidence="4 9" id="KW-0805">Transcription regulation</keyword>
<comment type="similarity">
    <text evidence="2 9">Belongs to the Mediator complex subunit 19 family.</text>
</comment>
<dbReference type="InterPro" id="IPR013942">
    <property type="entry name" value="Mediator_Med19_fun"/>
</dbReference>